<dbReference type="RefSeq" id="WP_147893952.1">
    <property type="nucleotide sequence ID" value="NZ_BAAANR010000001.1"/>
</dbReference>
<dbReference type="SUPFAM" id="SSF46689">
    <property type="entry name" value="Homeodomain-like"/>
    <property type="match status" value="1"/>
</dbReference>
<dbReference type="SUPFAM" id="SSF54593">
    <property type="entry name" value="Glyoxalase/Bleomycin resistance protein/Dihydroxybiphenyl dioxygenase"/>
    <property type="match status" value="1"/>
</dbReference>
<proteinExistence type="predicted"/>
<dbReference type="PRINTS" id="PR00455">
    <property type="entry name" value="HTHTETR"/>
</dbReference>
<keyword evidence="1" id="KW-0805">Transcription regulation</keyword>
<feature type="domain" description="HTH tetR-type" evidence="5">
    <location>
        <begin position="12"/>
        <end position="72"/>
    </location>
</feature>
<evidence type="ECO:0000256" key="3">
    <source>
        <dbReference type="ARBA" id="ARBA00023163"/>
    </source>
</evidence>
<evidence type="ECO:0000259" key="6">
    <source>
        <dbReference type="PROSITE" id="PS51819"/>
    </source>
</evidence>
<name>A0A5C8I4T4_9MICO</name>
<keyword evidence="8" id="KW-1185">Reference proteome</keyword>
<dbReference type="EMBL" id="VRSV01000001">
    <property type="protein sequence ID" value="TXK13289.1"/>
    <property type="molecule type" value="Genomic_DNA"/>
</dbReference>
<dbReference type="Pfam" id="PF00440">
    <property type="entry name" value="TetR_N"/>
    <property type="match status" value="1"/>
</dbReference>
<dbReference type="GO" id="GO:0000976">
    <property type="term" value="F:transcription cis-regulatory region binding"/>
    <property type="evidence" value="ECO:0007669"/>
    <property type="project" value="TreeGrafter"/>
</dbReference>
<dbReference type="InterPro" id="IPR037523">
    <property type="entry name" value="VOC_core"/>
</dbReference>
<dbReference type="AlphaFoldDB" id="A0A5C8I4T4"/>
<dbReference type="GO" id="GO:0003700">
    <property type="term" value="F:DNA-binding transcription factor activity"/>
    <property type="evidence" value="ECO:0007669"/>
    <property type="project" value="TreeGrafter"/>
</dbReference>
<accession>A0A5C8I4T4</accession>
<evidence type="ECO:0000256" key="1">
    <source>
        <dbReference type="ARBA" id="ARBA00023015"/>
    </source>
</evidence>
<evidence type="ECO:0000313" key="8">
    <source>
        <dbReference type="Proteomes" id="UP000321034"/>
    </source>
</evidence>
<reference evidence="7 8" key="1">
    <citation type="submission" date="2019-08" db="EMBL/GenBank/DDBJ databases">
        <authorList>
            <person name="Dong K."/>
        </authorList>
    </citation>
    <scope>NUCLEOTIDE SEQUENCE [LARGE SCALE GENOMIC DNA]</scope>
    <source>
        <strain evidence="7 8">JCM14558</strain>
    </source>
</reference>
<dbReference type="Proteomes" id="UP000321034">
    <property type="component" value="Unassembled WGS sequence"/>
</dbReference>
<feature type="domain" description="VOC" evidence="6">
    <location>
        <begin position="198"/>
        <end position="322"/>
    </location>
</feature>
<dbReference type="OrthoDB" id="956698at2"/>
<dbReference type="InterPro" id="IPR004360">
    <property type="entry name" value="Glyas_Fos-R_dOase_dom"/>
</dbReference>
<dbReference type="Gene3D" id="3.10.180.10">
    <property type="entry name" value="2,3-Dihydroxybiphenyl 1,2-Dioxygenase, domain 1"/>
    <property type="match status" value="1"/>
</dbReference>
<comment type="caution">
    <text evidence="7">The sequence shown here is derived from an EMBL/GenBank/DDBJ whole genome shotgun (WGS) entry which is preliminary data.</text>
</comment>
<feature type="DNA-binding region" description="H-T-H motif" evidence="4">
    <location>
        <begin position="35"/>
        <end position="54"/>
    </location>
</feature>
<evidence type="ECO:0000256" key="4">
    <source>
        <dbReference type="PROSITE-ProRule" id="PRU00335"/>
    </source>
</evidence>
<dbReference type="InterPro" id="IPR001647">
    <property type="entry name" value="HTH_TetR"/>
</dbReference>
<dbReference type="PANTHER" id="PTHR30055">
    <property type="entry name" value="HTH-TYPE TRANSCRIPTIONAL REGULATOR RUTR"/>
    <property type="match status" value="1"/>
</dbReference>
<dbReference type="PROSITE" id="PS51819">
    <property type="entry name" value="VOC"/>
    <property type="match status" value="1"/>
</dbReference>
<dbReference type="Gene3D" id="1.10.357.10">
    <property type="entry name" value="Tetracycline Repressor, domain 2"/>
    <property type="match status" value="1"/>
</dbReference>
<dbReference type="InterPro" id="IPR009057">
    <property type="entry name" value="Homeodomain-like_sf"/>
</dbReference>
<protein>
    <submittedName>
        <fullName evidence="7">TetR family transcriptional regulator</fullName>
    </submittedName>
</protein>
<dbReference type="Pfam" id="PF00903">
    <property type="entry name" value="Glyoxalase"/>
    <property type="match status" value="1"/>
</dbReference>
<evidence type="ECO:0000259" key="5">
    <source>
        <dbReference type="PROSITE" id="PS50977"/>
    </source>
</evidence>
<sequence length="325" mass="34104">MAADQRGGRPRASSRETLAEAASELFLEKGFAETSVADITTRAGVSRSSFFNYFATKSDVLWAGFDERVGRLQGVLDRDDDADVDAAVRRALRDLLDGFDPDTLALALAQSDTMGLTDEIERESAVRRARIARAVAERLVAGGVDPLRAEVLGAAHGGAVLAALSRWAGAGAGRTPLGAILSRALEAVTPAGGGGAVRQLRVVVRADDYEAAVAFYRDVVGMPERAAYQGDGDAHVTILEAGVATLELANAAQVAMIDRVETDGDTSDRIRLGFEVTDGAAATERLAEGGAGVLASPRITPWGSLNSRLRGPADLQLTLFDEDPA</sequence>
<dbReference type="PANTHER" id="PTHR30055:SF238">
    <property type="entry name" value="MYCOFACTOCIN BIOSYNTHESIS TRANSCRIPTIONAL REGULATOR MFTR-RELATED"/>
    <property type="match status" value="1"/>
</dbReference>
<dbReference type="PROSITE" id="PS50977">
    <property type="entry name" value="HTH_TETR_2"/>
    <property type="match status" value="1"/>
</dbReference>
<gene>
    <name evidence="7" type="ORF">FVP77_07720</name>
</gene>
<dbReference type="InterPro" id="IPR050109">
    <property type="entry name" value="HTH-type_TetR-like_transc_reg"/>
</dbReference>
<keyword evidence="2 4" id="KW-0238">DNA-binding</keyword>
<dbReference type="InterPro" id="IPR029068">
    <property type="entry name" value="Glyas_Bleomycin-R_OHBP_Dase"/>
</dbReference>
<keyword evidence="3" id="KW-0804">Transcription</keyword>
<evidence type="ECO:0000256" key="2">
    <source>
        <dbReference type="ARBA" id="ARBA00023125"/>
    </source>
</evidence>
<evidence type="ECO:0000313" key="7">
    <source>
        <dbReference type="EMBL" id="TXK13289.1"/>
    </source>
</evidence>
<organism evidence="7 8">
    <name type="scientific">Microbacterium hatanonis</name>
    <dbReference type="NCBI Taxonomy" id="404366"/>
    <lineage>
        <taxon>Bacteria</taxon>
        <taxon>Bacillati</taxon>
        <taxon>Actinomycetota</taxon>
        <taxon>Actinomycetes</taxon>
        <taxon>Micrococcales</taxon>
        <taxon>Microbacteriaceae</taxon>
        <taxon>Microbacterium</taxon>
    </lineage>
</organism>